<proteinExistence type="predicted"/>
<evidence type="ECO:0000256" key="2">
    <source>
        <dbReference type="SAM" id="Phobius"/>
    </source>
</evidence>
<feature type="region of interest" description="Disordered" evidence="1">
    <location>
        <begin position="1"/>
        <end position="27"/>
    </location>
</feature>
<gene>
    <name evidence="3" type="ORF">P171DRAFT_426231</name>
</gene>
<dbReference type="OrthoDB" id="3501153at2759"/>
<keyword evidence="2" id="KW-0472">Membrane</keyword>
<accession>A0A9P4PX03</accession>
<feature type="compositionally biased region" description="Polar residues" evidence="1">
    <location>
        <begin position="16"/>
        <end position="27"/>
    </location>
</feature>
<keyword evidence="2" id="KW-1133">Transmembrane helix</keyword>
<keyword evidence="4" id="KW-1185">Reference proteome</keyword>
<dbReference type="PANTHER" id="PTHR35896">
    <property type="entry name" value="IG-LIKE DOMAIN-CONTAINING PROTEIN"/>
    <property type="match status" value="1"/>
</dbReference>
<evidence type="ECO:0000256" key="1">
    <source>
        <dbReference type="SAM" id="MobiDB-lite"/>
    </source>
</evidence>
<dbReference type="PANTHER" id="PTHR35896:SF3">
    <property type="entry name" value="MAJOR FACILITATOR SUPERFAMILY TRANSPORTER"/>
    <property type="match status" value="1"/>
</dbReference>
<comment type="caution">
    <text evidence="3">The sequence shown here is derived from an EMBL/GenBank/DDBJ whole genome shotgun (WGS) entry which is preliminary data.</text>
</comment>
<evidence type="ECO:0000313" key="3">
    <source>
        <dbReference type="EMBL" id="KAF2451772.1"/>
    </source>
</evidence>
<name>A0A9P4PX03_9PLEO</name>
<dbReference type="Proteomes" id="UP000799764">
    <property type="component" value="Unassembled WGS sequence"/>
</dbReference>
<reference evidence="3" key="1">
    <citation type="journal article" date="2020" name="Stud. Mycol.">
        <title>101 Dothideomycetes genomes: a test case for predicting lifestyles and emergence of pathogens.</title>
        <authorList>
            <person name="Haridas S."/>
            <person name="Albert R."/>
            <person name="Binder M."/>
            <person name="Bloem J."/>
            <person name="Labutti K."/>
            <person name="Salamov A."/>
            <person name="Andreopoulos B."/>
            <person name="Baker S."/>
            <person name="Barry K."/>
            <person name="Bills G."/>
            <person name="Bluhm B."/>
            <person name="Cannon C."/>
            <person name="Castanera R."/>
            <person name="Culley D."/>
            <person name="Daum C."/>
            <person name="Ezra D."/>
            <person name="Gonzalez J."/>
            <person name="Henrissat B."/>
            <person name="Kuo A."/>
            <person name="Liang C."/>
            <person name="Lipzen A."/>
            <person name="Lutzoni F."/>
            <person name="Magnuson J."/>
            <person name="Mondo S."/>
            <person name="Nolan M."/>
            <person name="Ohm R."/>
            <person name="Pangilinan J."/>
            <person name="Park H.-J."/>
            <person name="Ramirez L."/>
            <person name="Alfaro M."/>
            <person name="Sun H."/>
            <person name="Tritt A."/>
            <person name="Yoshinaga Y."/>
            <person name="Zwiers L.-H."/>
            <person name="Turgeon B."/>
            <person name="Goodwin S."/>
            <person name="Spatafora J."/>
            <person name="Crous P."/>
            <person name="Grigoriev I."/>
        </authorList>
    </citation>
    <scope>NUCLEOTIDE SEQUENCE</scope>
    <source>
        <strain evidence="3">CBS 690.94</strain>
    </source>
</reference>
<organism evidence="3 4">
    <name type="scientific">Karstenula rhodostoma CBS 690.94</name>
    <dbReference type="NCBI Taxonomy" id="1392251"/>
    <lineage>
        <taxon>Eukaryota</taxon>
        <taxon>Fungi</taxon>
        <taxon>Dikarya</taxon>
        <taxon>Ascomycota</taxon>
        <taxon>Pezizomycotina</taxon>
        <taxon>Dothideomycetes</taxon>
        <taxon>Pleosporomycetidae</taxon>
        <taxon>Pleosporales</taxon>
        <taxon>Massarineae</taxon>
        <taxon>Didymosphaeriaceae</taxon>
        <taxon>Karstenula</taxon>
    </lineage>
</organism>
<feature type="transmembrane region" description="Helical" evidence="2">
    <location>
        <begin position="35"/>
        <end position="55"/>
    </location>
</feature>
<dbReference type="AlphaFoldDB" id="A0A9P4PX03"/>
<keyword evidence="2" id="KW-0812">Transmembrane</keyword>
<protein>
    <submittedName>
        <fullName evidence="3">Uncharacterized protein</fullName>
    </submittedName>
</protein>
<sequence length="214" mass="24382">MAHGAYAYSPLDSPHNAGTETEPTSQPSRPYYLRYWRIATCAMLLSSLAVGGLFATLSRTQTTFNCGTSIEEARALGCQFDVMSFTWSHPSCFDRPLMDDFLALKNWTWWLRNSTSPDSSGDTPLSIEDITTGQYTELHVTWDYHLHHCTYMWRKMHRAILNNKPLDGYIGNWAHTTHCESMLLDRSRAMDSRTTIIRRKFPDCPGRGGNTFIG</sequence>
<dbReference type="EMBL" id="MU001492">
    <property type="protein sequence ID" value="KAF2451772.1"/>
    <property type="molecule type" value="Genomic_DNA"/>
</dbReference>
<evidence type="ECO:0000313" key="4">
    <source>
        <dbReference type="Proteomes" id="UP000799764"/>
    </source>
</evidence>
<dbReference type="InterPro" id="IPR053008">
    <property type="entry name" value="Phomopsin_biosynth_assoc"/>
</dbReference>